<organism evidence="3 4">
    <name type="scientific">Canis lupus familiaris</name>
    <name type="common">Dog</name>
    <name type="synonym">Canis familiaris</name>
    <dbReference type="NCBI Taxonomy" id="9615"/>
    <lineage>
        <taxon>Eukaryota</taxon>
        <taxon>Metazoa</taxon>
        <taxon>Chordata</taxon>
        <taxon>Craniata</taxon>
        <taxon>Vertebrata</taxon>
        <taxon>Euteleostomi</taxon>
        <taxon>Mammalia</taxon>
        <taxon>Eutheria</taxon>
        <taxon>Laurasiatheria</taxon>
        <taxon>Carnivora</taxon>
        <taxon>Caniformia</taxon>
        <taxon>Canidae</taxon>
        <taxon>Canis</taxon>
    </lineage>
</organism>
<evidence type="ECO:0000313" key="3">
    <source>
        <dbReference type="Ensembl" id="ENSCAFP00845037087.1"/>
    </source>
</evidence>
<dbReference type="AlphaFoldDB" id="A0A8I3PQN3"/>
<keyword evidence="1" id="KW-0433">Leucine-rich repeat</keyword>
<reference evidence="3" key="3">
    <citation type="submission" date="2025-09" db="UniProtKB">
        <authorList>
            <consortium name="Ensembl"/>
        </authorList>
    </citation>
    <scope>IDENTIFICATION</scope>
    <source>
        <strain evidence="3">Boxer</strain>
    </source>
</reference>
<accession>A0A8I3PQN3</accession>
<protein>
    <submittedName>
        <fullName evidence="3">Uncharacterized protein</fullName>
    </submittedName>
</protein>
<evidence type="ECO:0000313" key="4">
    <source>
        <dbReference type="Proteomes" id="UP000805418"/>
    </source>
</evidence>
<keyword evidence="2" id="KW-0677">Repeat</keyword>
<proteinExistence type="predicted"/>
<keyword evidence="4" id="KW-1185">Reference proteome</keyword>
<dbReference type="InterPro" id="IPR050694">
    <property type="entry name" value="LRRC14/PRAME"/>
</dbReference>
<evidence type="ECO:0000256" key="1">
    <source>
        <dbReference type="ARBA" id="ARBA00022614"/>
    </source>
</evidence>
<dbReference type="PANTHER" id="PTHR14224">
    <property type="entry name" value="SIMILAR TO PREFERENTIALLY EXPRESSED ANTIGEN IN MELANOMA-LIKE 3"/>
    <property type="match status" value="1"/>
</dbReference>
<dbReference type="Ensembl" id="ENSCAFT00845047255.1">
    <property type="protein sequence ID" value="ENSCAFP00845037087.1"/>
    <property type="gene ID" value="ENSCAFG00845026784.1"/>
</dbReference>
<reference evidence="3" key="2">
    <citation type="submission" date="2025-08" db="UniProtKB">
        <authorList>
            <consortium name="Ensembl"/>
        </authorList>
    </citation>
    <scope>IDENTIFICATION</scope>
    <source>
        <strain evidence="3">Boxer</strain>
    </source>
</reference>
<dbReference type="Proteomes" id="UP000805418">
    <property type="component" value="Chromosome 26"/>
</dbReference>
<sequence>RERRRDTGRGRSRLVEMSGQDPLNLLDLAAQSLRNEKASAVRDLEELPVGLFPTLSTAAFDGGHTKTVTAMVQAWPFPCLRLGPLRDQSRTQDLLEAVLDGLNWFLLRLFGPGNWRDGVLVGAQ</sequence>
<evidence type="ECO:0000256" key="2">
    <source>
        <dbReference type="ARBA" id="ARBA00022737"/>
    </source>
</evidence>
<name>A0A8I3PQN3_CANLF</name>
<dbReference type="OrthoDB" id="9802850at2759"/>
<reference evidence="3" key="1">
    <citation type="submission" date="2020-03" db="EMBL/GenBank/DDBJ databases">
        <title>Long-read based genome assembly of a Labrador retriever dog.</title>
        <authorList>
            <person name="Eory L."/>
            <person name="Zhang W."/>
            <person name="Schoenebeck J."/>
        </authorList>
    </citation>
    <scope>NUCLEOTIDE SEQUENCE [LARGE SCALE GENOMIC DNA]</scope>
    <source>
        <strain evidence="3">Labrador retriever</strain>
    </source>
</reference>
<dbReference type="PANTHER" id="PTHR14224:SF95">
    <property type="entry name" value="MELANOMA ANTIGEN PREFERENTIALLY EXPRESSED IN TUMORS-LIKE"/>
    <property type="match status" value="1"/>
</dbReference>
<dbReference type="GeneTree" id="ENSGT01030000234531"/>